<accession>A0A120G6U0</accession>
<evidence type="ECO:0000256" key="1">
    <source>
        <dbReference type="SAM" id="MobiDB-lite"/>
    </source>
</evidence>
<dbReference type="AlphaFoldDB" id="A0A120G6U0"/>
<feature type="region of interest" description="Disordered" evidence="1">
    <location>
        <begin position="62"/>
        <end position="97"/>
    </location>
</feature>
<evidence type="ECO:0000313" key="4">
    <source>
        <dbReference type="Proteomes" id="UP000061348"/>
    </source>
</evidence>
<sequence>MPRRTDSMSAPRCSANSAIWLMKLILVASMQLAAYLVSSALRRSMKMMRSWLRLKGAYRSRITSRTSSRSQPMMIRSGRRQSATAEPSLRNSGLETISNCSSRPAARRLLRMWSRNVSPVPTGTVDFSTRITGATRWRATASPTDSTYFRSAEPSSSDGVPTAINNTSPCSTASFSSWVKRRRPLSRLSLTMAARPGSKMVTCPFCSDSTLCLSTSMQMTS</sequence>
<dbReference type="EMBL" id="LCYA01000103">
    <property type="protein sequence ID" value="KWV86169.1"/>
    <property type="molecule type" value="Genomic_DNA"/>
</dbReference>
<evidence type="ECO:0000313" key="3">
    <source>
        <dbReference type="EMBL" id="KWV86169.1"/>
    </source>
</evidence>
<keyword evidence="2" id="KW-0812">Transmembrane</keyword>
<feature type="transmembrane region" description="Helical" evidence="2">
    <location>
        <begin position="20"/>
        <end position="41"/>
    </location>
</feature>
<name>A0A120G6U0_PSEFL</name>
<feature type="region of interest" description="Disordered" evidence="1">
    <location>
        <begin position="145"/>
        <end position="166"/>
    </location>
</feature>
<reference evidence="3 4" key="1">
    <citation type="submission" date="2015-05" db="EMBL/GenBank/DDBJ databases">
        <title>A genomic and transcriptomic approach to investigate the blue pigment phenotype in Pseudomonas fluorescens.</title>
        <authorList>
            <person name="Andreani N.A."/>
            <person name="Cardazzo B."/>
        </authorList>
    </citation>
    <scope>NUCLEOTIDE SEQUENCE [LARGE SCALE GENOMIC DNA]</scope>
    <source>
        <strain evidence="3 4">Ps_22</strain>
    </source>
</reference>
<proteinExistence type="predicted"/>
<keyword evidence="2" id="KW-0472">Membrane</keyword>
<feature type="compositionally biased region" description="Polar residues" evidence="1">
    <location>
        <begin position="80"/>
        <end position="97"/>
    </location>
</feature>
<keyword evidence="2" id="KW-1133">Transmembrane helix</keyword>
<gene>
    <name evidence="3" type="ORF">PFLmoz3_04141</name>
</gene>
<protein>
    <submittedName>
        <fullName evidence="3">Uncharacterized protein</fullName>
    </submittedName>
</protein>
<dbReference type="Proteomes" id="UP000061348">
    <property type="component" value="Unassembled WGS sequence"/>
</dbReference>
<organism evidence="3 4">
    <name type="scientific">Pseudomonas fluorescens</name>
    <dbReference type="NCBI Taxonomy" id="294"/>
    <lineage>
        <taxon>Bacteria</taxon>
        <taxon>Pseudomonadati</taxon>
        <taxon>Pseudomonadota</taxon>
        <taxon>Gammaproteobacteria</taxon>
        <taxon>Pseudomonadales</taxon>
        <taxon>Pseudomonadaceae</taxon>
        <taxon>Pseudomonas</taxon>
    </lineage>
</organism>
<comment type="caution">
    <text evidence="3">The sequence shown here is derived from an EMBL/GenBank/DDBJ whole genome shotgun (WGS) entry which is preliminary data.</text>
</comment>
<evidence type="ECO:0000256" key="2">
    <source>
        <dbReference type="SAM" id="Phobius"/>
    </source>
</evidence>